<keyword evidence="15" id="KW-1185">Reference proteome</keyword>
<dbReference type="CDD" id="cd03860">
    <property type="entry name" value="M14_CP_A-B_like"/>
    <property type="match status" value="1"/>
</dbReference>
<dbReference type="Gene3D" id="3.40.630.10">
    <property type="entry name" value="Zn peptidases"/>
    <property type="match status" value="1"/>
</dbReference>
<evidence type="ECO:0000256" key="8">
    <source>
        <dbReference type="ARBA" id="ARBA00022833"/>
    </source>
</evidence>
<keyword evidence="6 12" id="KW-0732">Signal</keyword>
<keyword evidence="10" id="KW-1015">Disulfide bond</keyword>
<dbReference type="InterPro" id="IPR036990">
    <property type="entry name" value="M14A-like_propep"/>
</dbReference>
<dbReference type="SMART" id="SM00631">
    <property type="entry name" value="Zn_pept"/>
    <property type="match status" value="1"/>
</dbReference>
<evidence type="ECO:0000256" key="11">
    <source>
        <dbReference type="PROSITE-ProRule" id="PRU01379"/>
    </source>
</evidence>
<proteinExistence type="inferred from homology"/>
<keyword evidence="3" id="KW-0121">Carboxypeptidase</keyword>
<keyword evidence="5" id="KW-0479">Metal-binding</keyword>
<evidence type="ECO:0000313" key="14">
    <source>
        <dbReference type="EMBL" id="KAL3859594.1"/>
    </source>
</evidence>
<comment type="cofactor">
    <cofactor evidence="1">
        <name>Zn(2+)</name>
        <dbReference type="ChEBI" id="CHEBI:29105"/>
    </cofactor>
</comment>
<evidence type="ECO:0000256" key="7">
    <source>
        <dbReference type="ARBA" id="ARBA00022801"/>
    </source>
</evidence>
<dbReference type="Pfam" id="PF02244">
    <property type="entry name" value="Propep_M14"/>
    <property type="match status" value="1"/>
</dbReference>
<name>A0ABD3VDD7_SINWO</name>
<evidence type="ECO:0000256" key="2">
    <source>
        <dbReference type="ARBA" id="ARBA00005988"/>
    </source>
</evidence>
<dbReference type="InterPro" id="IPR003146">
    <property type="entry name" value="M14A_act_pep"/>
</dbReference>
<evidence type="ECO:0000313" key="15">
    <source>
        <dbReference type="Proteomes" id="UP001634394"/>
    </source>
</evidence>
<evidence type="ECO:0000256" key="10">
    <source>
        <dbReference type="ARBA" id="ARBA00023157"/>
    </source>
</evidence>
<evidence type="ECO:0000256" key="9">
    <source>
        <dbReference type="ARBA" id="ARBA00023049"/>
    </source>
</evidence>
<dbReference type="PROSITE" id="PS00132">
    <property type="entry name" value="CARBOXYPEPT_ZN_1"/>
    <property type="match status" value="1"/>
</dbReference>
<evidence type="ECO:0000256" key="12">
    <source>
        <dbReference type="SAM" id="SignalP"/>
    </source>
</evidence>
<evidence type="ECO:0000256" key="1">
    <source>
        <dbReference type="ARBA" id="ARBA00001947"/>
    </source>
</evidence>
<comment type="similarity">
    <text evidence="2 11">Belongs to the peptidase M14 family.</text>
</comment>
<gene>
    <name evidence="14" type="ORF">ACJMK2_009808</name>
</gene>
<dbReference type="GO" id="GO:0006508">
    <property type="term" value="P:proteolysis"/>
    <property type="evidence" value="ECO:0007669"/>
    <property type="project" value="UniProtKB-KW"/>
</dbReference>
<dbReference type="GO" id="GO:0046872">
    <property type="term" value="F:metal ion binding"/>
    <property type="evidence" value="ECO:0007669"/>
    <property type="project" value="UniProtKB-KW"/>
</dbReference>
<keyword evidence="4" id="KW-0645">Protease</keyword>
<dbReference type="PANTHER" id="PTHR11705:SF91">
    <property type="entry name" value="FI01817P-RELATED"/>
    <property type="match status" value="1"/>
</dbReference>
<feature type="chain" id="PRO_5044828051" description="Peptidase M14 domain-containing protein" evidence="12">
    <location>
        <begin position="19"/>
        <end position="432"/>
    </location>
</feature>
<evidence type="ECO:0000256" key="4">
    <source>
        <dbReference type="ARBA" id="ARBA00022670"/>
    </source>
</evidence>
<sequence length="432" mass="48559">MRFAVFLLVIEAVYLSSASPSQQKTFHGHKVLDILPATENELKSVLNLIKEYELDVWNDPKNLNESFHVQVEPEKLGQVLGHLNNLGSRVKVWIEDVQKLIDGSFTPKPRLHKRAILQRGLNLDNAYYSYSEIMAYLDYVQLNAKGVQVSQQVFGHSAESRALRVLKVSHPSRNSKKAIIIDGGIHAREWISPASVIWMMDKLVFNPHADPEVTTLLNHFDFYMIPVLNPDGYEFSRTNDRLWRKNRKVNSGSTCIGVDLNRNFDYQWNPNNGGSTNPCNTVYSGTGGLSEPESASLAKFIHSLKGVDNGGPVQAYLTIHSYGQYWLYPWGYTTAYPVDRLDLEVMAKYGTYGIWESHQTYFMTGSIRNTLYAAAGGSDDYAKGSAGVKYSYTLELRDTGVYGFVLPENQILPACEETWAGVKAFALALATY</sequence>
<accession>A0ABD3VDD7</accession>
<keyword evidence="9" id="KW-0482">Metalloprotease</keyword>
<dbReference type="SUPFAM" id="SSF54897">
    <property type="entry name" value="Protease propeptides/inhibitors"/>
    <property type="match status" value="1"/>
</dbReference>
<dbReference type="PRINTS" id="PR00765">
    <property type="entry name" value="CRBOXYPTASEA"/>
</dbReference>
<feature type="domain" description="Peptidase M14" evidence="13">
    <location>
        <begin position="126"/>
        <end position="429"/>
    </location>
</feature>
<dbReference type="PROSITE" id="PS52035">
    <property type="entry name" value="PEPTIDASE_M14"/>
    <property type="match status" value="1"/>
</dbReference>
<evidence type="ECO:0000256" key="5">
    <source>
        <dbReference type="ARBA" id="ARBA00022723"/>
    </source>
</evidence>
<feature type="signal peptide" evidence="12">
    <location>
        <begin position="1"/>
        <end position="18"/>
    </location>
</feature>
<dbReference type="InterPro" id="IPR000834">
    <property type="entry name" value="Peptidase_M14"/>
</dbReference>
<protein>
    <recommendedName>
        <fullName evidence="13">Peptidase M14 domain-containing protein</fullName>
    </recommendedName>
</protein>
<dbReference type="SUPFAM" id="SSF53187">
    <property type="entry name" value="Zn-dependent exopeptidases"/>
    <property type="match status" value="1"/>
</dbReference>
<feature type="active site" description="Proton donor/acceptor" evidence="11">
    <location>
        <position position="395"/>
    </location>
</feature>
<dbReference type="InterPro" id="IPR057246">
    <property type="entry name" value="CARBOXYPEPT_ZN_1"/>
</dbReference>
<keyword evidence="7" id="KW-0378">Hydrolase</keyword>
<comment type="caution">
    <text evidence="14">The sequence shown here is derived from an EMBL/GenBank/DDBJ whole genome shotgun (WGS) entry which is preliminary data.</text>
</comment>
<dbReference type="Gene3D" id="3.30.70.340">
    <property type="entry name" value="Metallocarboxypeptidase-like"/>
    <property type="match status" value="1"/>
</dbReference>
<dbReference type="Pfam" id="PF00246">
    <property type="entry name" value="Peptidase_M14"/>
    <property type="match status" value="1"/>
</dbReference>
<dbReference type="EMBL" id="JBJQND010000012">
    <property type="protein sequence ID" value="KAL3859594.1"/>
    <property type="molecule type" value="Genomic_DNA"/>
</dbReference>
<evidence type="ECO:0000259" key="13">
    <source>
        <dbReference type="PROSITE" id="PS52035"/>
    </source>
</evidence>
<dbReference type="GO" id="GO:0004180">
    <property type="term" value="F:carboxypeptidase activity"/>
    <property type="evidence" value="ECO:0007669"/>
    <property type="project" value="UniProtKB-KW"/>
</dbReference>
<dbReference type="GO" id="GO:0008237">
    <property type="term" value="F:metallopeptidase activity"/>
    <property type="evidence" value="ECO:0007669"/>
    <property type="project" value="UniProtKB-KW"/>
</dbReference>
<keyword evidence="8" id="KW-0862">Zinc</keyword>
<dbReference type="Proteomes" id="UP001634394">
    <property type="component" value="Unassembled WGS sequence"/>
</dbReference>
<dbReference type="FunFam" id="3.40.630.10:FF:000001">
    <property type="entry name" value="Carboxypeptidase B"/>
    <property type="match status" value="1"/>
</dbReference>
<evidence type="ECO:0000256" key="3">
    <source>
        <dbReference type="ARBA" id="ARBA00022645"/>
    </source>
</evidence>
<evidence type="ECO:0000256" key="6">
    <source>
        <dbReference type="ARBA" id="ARBA00022729"/>
    </source>
</evidence>
<organism evidence="14 15">
    <name type="scientific">Sinanodonta woodiana</name>
    <name type="common">Chinese pond mussel</name>
    <name type="synonym">Anodonta woodiana</name>
    <dbReference type="NCBI Taxonomy" id="1069815"/>
    <lineage>
        <taxon>Eukaryota</taxon>
        <taxon>Metazoa</taxon>
        <taxon>Spiralia</taxon>
        <taxon>Lophotrochozoa</taxon>
        <taxon>Mollusca</taxon>
        <taxon>Bivalvia</taxon>
        <taxon>Autobranchia</taxon>
        <taxon>Heteroconchia</taxon>
        <taxon>Palaeoheterodonta</taxon>
        <taxon>Unionida</taxon>
        <taxon>Unionoidea</taxon>
        <taxon>Unionidae</taxon>
        <taxon>Unioninae</taxon>
        <taxon>Sinanodonta</taxon>
    </lineage>
</organism>
<dbReference type="AlphaFoldDB" id="A0ABD3VDD7"/>
<dbReference type="PANTHER" id="PTHR11705">
    <property type="entry name" value="PROTEASE FAMILY M14 CARBOXYPEPTIDASE A,B"/>
    <property type="match status" value="1"/>
</dbReference>
<reference evidence="14 15" key="1">
    <citation type="submission" date="2024-11" db="EMBL/GenBank/DDBJ databases">
        <title>Chromosome-level genome assembly of the freshwater bivalve Anodonta woodiana.</title>
        <authorList>
            <person name="Chen X."/>
        </authorList>
    </citation>
    <scope>NUCLEOTIDE SEQUENCE [LARGE SCALE GENOMIC DNA]</scope>
    <source>
        <strain evidence="14">MN2024</strain>
        <tissue evidence="14">Gills</tissue>
    </source>
</reference>